<dbReference type="Proteomes" id="UP001219525">
    <property type="component" value="Unassembled WGS sequence"/>
</dbReference>
<reference evidence="1" key="1">
    <citation type="submission" date="2023-03" db="EMBL/GenBank/DDBJ databases">
        <title>Massive genome expansion in bonnet fungi (Mycena s.s.) driven by repeated elements and novel gene families across ecological guilds.</title>
        <authorList>
            <consortium name="Lawrence Berkeley National Laboratory"/>
            <person name="Harder C.B."/>
            <person name="Miyauchi S."/>
            <person name="Viragh M."/>
            <person name="Kuo A."/>
            <person name="Thoen E."/>
            <person name="Andreopoulos B."/>
            <person name="Lu D."/>
            <person name="Skrede I."/>
            <person name="Drula E."/>
            <person name="Henrissat B."/>
            <person name="Morin E."/>
            <person name="Kohler A."/>
            <person name="Barry K."/>
            <person name="LaButti K."/>
            <person name="Morin E."/>
            <person name="Salamov A."/>
            <person name="Lipzen A."/>
            <person name="Mereny Z."/>
            <person name="Hegedus B."/>
            <person name="Baldrian P."/>
            <person name="Stursova M."/>
            <person name="Weitz H."/>
            <person name="Taylor A."/>
            <person name="Grigoriev I.V."/>
            <person name="Nagy L.G."/>
            <person name="Martin F."/>
            <person name="Kauserud H."/>
        </authorList>
    </citation>
    <scope>NUCLEOTIDE SEQUENCE</scope>
    <source>
        <strain evidence="1">9144</strain>
    </source>
</reference>
<organism evidence="1 2">
    <name type="scientific">Mycena pura</name>
    <dbReference type="NCBI Taxonomy" id="153505"/>
    <lineage>
        <taxon>Eukaryota</taxon>
        <taxon>Fungi</taxon>
        <taxon>Dikarya</taxon>
        <taxon>Basidiomycota</taxon>
        <taxon>Agaricomycotina</taxon>
        <taxon>Agaricomycetes</taxon>
        <taxon>Agaricomycetidae</taxon>
        <taxon>Agaricales</taxon>
        <taxon>Marasmiineae</taxon>
        <taxon>Mycenaceae</taxon>
        <taxon>Mycena</taxon>
    </lineage>
</organism>
<keyword evidence="2" id="KW-1185">Reference proteome</keyword>
<dbReference type="AlphaFoldDB" id="A0AAD7E2I8"/>
<proteinExistence type="predicted"/>
<feature type="non-terminal residue" evidence="1">
    <location>
        <position position="70"/>
    </location>
</feature>
<comment type="caution">
    <text evidence="1">The sequence shown here is derived from an EMBL/GenBank/DDBJ whole genome shotgun (WGS) entry which is preliminary data.</text>
</comment>
<feature type="non-terminal residue" evidence="1">
    <location>
        <position position="1"/>
    </location>
</feature>
<protein>
    <submittedName>
        <fullName evidence="1">Uncharacterized protein</fullName>
    </submittedName>
</protein>
<accession>A0AAD7E2I8</accession>
<gene>
    <name evidence="1" type="ORF">GGX14DRAFT_315943</name>
</gene>
<evidence type="ECO:0000313" key="2">
    <source>
        <dbReference type="Proteomes" id="UP001219525"/>
    </source>
</evidence>
<name>A0AAD7E2I8_9AGAR</name>
<sequence>PLPPGTPRITTSDNRAILLHDVQSANFAKLSLVFYNPQYSLYDVTINDWSTILDLAHSWRFKIFWNASLR</sequence>
<evidence type="ECO:0000313" key="1">
    <source>
        <dbReference type="EMBL" id="KAJ7224184.1"/>
    </source>
</evidence>
<dbReference type="EMBL" id="JARJCW010000005">
    <property type="protein sequence ID" value="KAJ7224184.1"/>
    <property type="molecule type" value="Genomic_DNA"/>
</dbReference>